<name>A0ABR7IQW1_9CLOT</name>
<dbReference type="PROSITE" id="PS01149">
    <property type="entry name" value="PSI_RSU"/>
    <property type="match status" value="1"/>
</dbReference>
<proteinExistence type="inferred from homology"/>
<keyword evidence="2 4" id="KW-0413">Isomerase</keyword>
<feature type="domain" description="RNA-binding S4" evidence="5">
    <location>
        <begin position="4"/>
        <end position="67"/>
    </location>
</feature>
<gene>
    <name evidence="6" type="ORF">H8Z77_05820</name>
</gene>
<dbReference type="EMBL" id="JACOQK010000001">
    <property type="protein sequence ID" value="MBC5787539.1"/>
    <property type="molecule type" value="Genomic_DNA"/>
</dbReference>
<reference evidence="6 7" key="1">
    <citation type="submission" date="2020-08" db="EMBL/GenBank/DDBJ databases">
        <title>Genome public.</title>
        <authorList>
            <person name="Liu C."/>
            <person name="Sun Q."/>
        </authorList>
    </citation>
    <scope>NUCLEOTIDE SEQUENCE [LARGE SCALE GENOMIC DNA]</scope>
    <source>
        <strain evidence="6 7">NSJ-27</strain>
    </source>
</reference>
<dbReference type="InterPro" id="IPR006145">
    <property type="entry name" value="PsdUridine_synth_RsuA/RluA"/>
</dbReference>
<evidence type="ECO:0000256" key="1">
    <source>
        <dbReference type="ARBA" id="ARBA00008348"/>
    </source>
</evidence>
<evidence type="ECO:0000313" key="6">
    <source>
        <dbReference type="EMBL" id="MBC5787539.1"/>
    </source>
</evidence>
<dbReference type="Gene3D" id="3.10.290.10">
    <property type="entry name" value="RNA-binding S4 domain"/>
    <property type="match status" value="1"/>
</dbReference>
<organism evidence="6 7">
    <name type="scientific">Clostridium facile</name>
    <dbReference type="NCBI Taxonomy" id="2763035"/>
    <lineage>
        <taxon>Bacteria</taxon>
        <taxon>Bacillati</taxon>
        <taxon>Bacillota</taxon>
        <taxon>Clostridia</taxon>
        <taxon>Eubacteriales</taxon>
        <taxon>Clostridiaceae</taxon>
        <taxon>Clostridium</taxon>
    </lineage>
</organism>
<comment type="caution">
    <text evidence="6">The sequence shown here is derived from an EMBL/GenBank/DDBJ whole genome shotgun (WGS) entry which is preliminary data.</text>
</comment>
<dbReference type="SUPFAM" id="SSF55120">
    <property type="entry name" value="Pseudouridine synthase"/>
    <property type="match status" value="1"/>
</dbReference>
<dbReference type="SMART" id="SM00363">
    <property type="entry name" value="S4"/>
    <property type="match status" value="1"/>
</dbReference>
<dbReference type="InterPro" id="IPR050343">
    <property type="entry name" value="RsuA_PseudoU_synthase"/>
</dbReference>
<protein>
    <recommendedName>
        <fullName evidence="4">Pseudouridine synthase</fullName>
        <ecNumber evidence="4">5.4.99.-</ecNumber>
    </recommendedName>
</protein>
<evidence type="ECO:0000259" key="5">
    <source>
        <dbReference type="SMART" id="SM00363"/>
    </source>
</evidence>
<keyword evidence="7" id="KW-1185">Reference proteome</keyword>
<dbReference type="InterPro" id="IPR020094">
    <property type="entry name" value="TruA/RsuA/RluB/E/F_N"/>
</dbReference>
<evidence type="ECO:0000256" key="3">
    <source>
        <dbReference type="PROSITE-ProRule" id="PRU00182"/>
    </source>
</evidence>
<dbReference type="CDD" id="cd02870">
    <property type="entry name" value="PseudoU_synth_RsuA_like"/>
    <property type="match status" value="1"/>
</dbReference>
<dbReference type="PANTHER" id="PTHR47683:SF2">
    <property type="entry name" value="RNA-BINDING S4 DOMAIN-CONTAINING PROTEIN"/>
    <property type="match status" value="1"/>
</dbReference>
<evidence type="ECO:0000256" key="2">
    <source>
        <dbReference type="ARBA" id="ARBA00023235"/>
    </source>
</evidence>
<dbReference type="PROSITE" id="PS50889">
    <property type="entry name" value="S4"/>
    <property type="match status" value="1"/>
</dbReference>
<sequence length="243" mass="27736">MEKVRLQKIIAESGFCSRRKAEELIAQKRVKVNGRTAGIGDKANPYKDLVTVDDEKIYLERKRSYRYIMMYKPRGYVTTMSDEKGRRCVADLIDDIEERLYPVGRLDVNSEGLLLFTNDGNFANDMMHPSRHVTKTYRVTVRPDITDEQAAQLAEGVVIDGRKTAPAQVLVLSKEPNRVVLEVIIREGRNRQIRKMMEAVGLEVARLKRTAMGPIKLGMLKPGTYRDLTTEELKALRTAIKRP</sequence>
<dbReference type="InterPro" id="IPR020103">
    <property type="entry name" value="PsdUridine_synth_cat_dom_sf"/>
</dbReference>
<dbReference type="RefSeq" id="WP_069988382.1">
    <property type="nucleotide sequence ID" value="NZ_JACOQK010000001.1"/>
</dbReference>
<dbReference type="InterPro" id="IPR000748">
    <property type="entry name" value="PsdUridine_synth_RsuA/RluB/E/F"/>
</dbReference>
<dbReference type="EC" id="5.4.99.-" evidence="4"/>
<dbReference type="CDD" id="cd00165">
    <property type="entry name" value="S4"/>
    <property type="match status" value="1"/>
</dbReference>
<dbReference type="SUPFAM" id="SSF55174">
    <property type="entry name" value="Alpha-L RNA-binding motif"/>
    <property type="match status" value="1"/>
</dbReference>
<dbReference type="InterPro" id="IPR042092">
    <property type="entry name" value="PsdUridine_s_RsuA/RluB/E/F_cat"/>
</dbReference>
<dbReference type="Gene3D" id="3.30.70.580">
    <property type="entry name" value="Pseudouridine synthase I, catalytic domain, N-terminal subdomain"/>
    <property type="match status" value="1"/>
</dbReference>
<keyword evidence="3" id="KW-0694">RNA-binding</keyword>
<dbReference type="Gene3D" id="3.30.70.1560">
    <property type="entry name" value="Alpha-L RNA-binding motif"/>
    <property type="match status" value="1"/>
</dbReference>
<evidence type="ECO:0000256" key="4">
    <source>
        <dbReference type="RuleBase" id="RU003887"/>
    </source>
</evidence>
<dbReference type="InterPro" id="IPR018496">
    <property type="entry name" value="PsdUridine_synth_RsuA/RluB_CS"/>
</dbReference>
<comment type="similarity">
    <text evidence="1 4">Belongs to the pseudouridine synthase RsuA family.</text>
</comment>
<evidence type="ECO:0000313" key="7">
    <source>
        <dbReference type="Proteomes" id="UP000649151"/>
    </source>
</evidence>
<dbReference type="NCBIfam" id="TIGR00093">
    <property type="entry name" value="pseudouridine synthase"/>
    <property type="match status" value="1"/>
</dbReference>
<dbReference type="PANTHER" id="PTHR47683">
    <property type="entry name" value="PSEUDOURIDINE SYNTHASE FAMILY PROTEIN-RELATED"/>
    <property type="match status" value="1"/>
</dbReference>
<dbReference type="Pfam" id="PF01479">
    <property type="entry name" value="S4"/>
    <property type="match status" value="1"/>
</dbReference>
<dbReference type="Proteomes" id="UP000649151">
    <property type="component" value="Unassembled WGS sequence"/>
</dbReference>
<dbReference type="InterPro" id="IPR036986">
    <property type="entry name" value="S4_RNA-bd_sf"/>
</dbReference>
<dbReference type="Pfam" id="PF00849">
    <property type="entry name" value="PseudoU_synth_2"/>
    <property type="match status" value="1"/>
</dbReference>
<accession>A0ABR7IQW1</accession>
<dbReference type="InterPro" id="IPR002942">
    <property type="entry name" value="S4_RNA-bd"/>
</dbReference>